<protein>
    <recommendedName>
        <fullName evidence="1">Protein TIC 214</fullName>
    </recommendedName>
    <alternativeName>
        <fullName evidence="1">Translocon at the inner envelope membrane of chloroplasts 214</fullName>
    </alternativeName>
</protein>
<reference evidence="4" key="1">
    <citation type="journal article" date="2020" name="Mitochondrial DNA Part B Resour">
        <title>Characterization of the chloroplast genome of Calanthe henryi (Epidendroideae; Orchidaceae).</title>
        <authorList>
            <person name="Zhang S.-D."/>
            <person name="Wang Q."/>
            <person name="Du M.-M."/>
            <person name="Ling L.-Z."/>
        </authorList>
    </citation>
    <scope>NUCLEOTIDE SEQUENCE</scope>
</reference>
<feature type="transmembrane region" description="Helical" evidence="1">
    <location>
        <begin position="164"/>
        <end position="192"/>
    </location>
</feature>
<evidence type="ECO:0000256" key="2">
    <source>
        <dbReference type="SAM" id="Coils"/>
    </source>
</evidence>
<dbReference type="GO" id="GO:0009706">
    <property type="term" value="C:chloroplast inner membrane"/>
    <property type="evidence" value="ECO:0007669"/>
    <property type="project" value="UniProtKB-SubCell"/>
</dbReference>
<dbReference type="RefSeq" id="YP_010040040.1">
    <property type="nucleotide sequence ID" value="NC_054177.1"/>
</dbReference>
<name>A0A873A6P2_9ASPA</name>
<keyword evidence="1" id="KW-0812">Transmembrane</keyword>
<keyword evidence="1" id="KW-1133">Transmembrane helix</keyword>
<dbReference type="GO" id="GO:0015031">
    <property type="term" value="P:protein transport"/>
    <property type="evidence" value="ECO:0007669"/>
    <property type="project" value="UniProtKB-KW"/>
</dbReference>
<keyword evidence="2" id="KW-0175">Coiled coil</keyword>
<evidence type="ECO:0000313" key="4">
    <source>
        <dbReference type="EMBL" id="QOY46602.1"/>
    </source>
</evidence>
<feature type="transmembrane region" description="Helical" evidence="1">
    <location>
        <begin position="84"/>
        <end position="104"/>
    </location>
</feature>
<feature type="coiled-coil region" evidence="2">
    <location>
        <begin position="598"/>
        <end position="625"/>
    </location>
</feature>
<dbReference type="PANTHER" id="PTHR33163:SF40">
    <property type="entry name" value="PROTEIN TIC 214"/>
    <property type="match status" value="1"/>
</dbReference>
<feature type="region of interest" description="Disordered" evidence="3">
    <location>
        <begin position="241"/>
        <end position="279"/>
    </location>
</feature>
<comment type="function">
    <text evidence="1">Involved in protein precursor import into chloroplasts. May be part of an intermediate translocation complex acting as a protein-conducting channel at the inner envelope.</text>
</comment>
<comment type="similarity">
    <text evidence="1">Belongs to the TIC214 family.</text>
</comment>
<evidence type="ECO:0000256" key="3">
    <source>
        <dbReference type="SAM" id="MobiDB-lite"/>
    </source>
</evidence>
<feature type="transmembrane region" description="Helical" evidence="1">
    <location>
        <begin position="18"/>
        <end position="45"/>
    </location>
</feature>
<organism evidence="4">
    <name type="scientific">Calanthe henryi</name>
    <dbReference type="NCBI Taxonomy" id="1541221"/>
    <lineage>
        <taxon>Eukaryota</taxon>
        <taxon>Viridiplantae</taxon>
        <taxon>Streptophyta</taxon>
        <taxon>Embryophyta</taxon>
        <taxon>Tracheophyta</taxon>
        <taxon>Spermatophyta</taxon>
        <taxon>Magnoliopsida</taxon>
        <taxon>Liliopsida</taxon>
        <taxon>Asparagales</taxon>
        <taxon>Orchidaceae</taxon>
        <taxon>Epidendroideae</taxon>
        <taxon>Collabieae</taxon>
        <taxon>Calanthe</taxon>
    </lineage>
</organism>
<accession>A0A873A6P2</accession>
<keyword evidence="1" id="KW-0813">Transport</keyword>
<keyword evidence="1 4" id="KW-0150">Chloroplast</keyword>
<dbReference type="EMBL" id="MT385870">
    <property type="protein sequence ID" value="QOY46602.1"/>
    <property type="molecule type" value="Genomic_DNA"/>
</dbReference>
<keyword evidence="1 4" id="KW-0934">Plastid</keyword>
<proteinExistence type="inferred from homology"/>
<geneLocation type="chloroplast" evidence="4"/>
<comment type="subcellular location">
    <subcellularLocation>
        <location evidence="1">Plastid</location>
        <location evidence="1">Chloroplast inner membrane</location>
    </subcellularLocation>
</comment>
<feature type="transmembrane region" description="Helical" evidence="1">
    <location>
        <begin position="57"/>
        <end position="78"/>
    </location>
</feature>
<keyword evidence="1" id="KW-0472">Membrane</keyword>
<gene>
    <name evidence="4" type="primary">ycf1</name>
    <name evidence="1" type="synonym">TIC214</name>
</gene>
<keyword evidence="1" id="KW-1001">Plastid inner membrane</keyword>
<feature type="transmembrane region" description="Helical" evidence="1">
    <location>
        <begin position="124"/>
        <end position="144"/>
    </location>
</feature>
<comment type="subunit">
    <text evidence="1">Part of the Tic complex.</text>
</comment>
<feature type="transmembrane region" description="Helical" evidence="1">
    <location>
        <begin position="212"/>
        <end position="229"/>
    </location>
</feature>
<feature type="compositionally biased region" description="Acidic residues" evidence="3">
    <location>
        <begin position="268"/>
        <end position="279"/>
    </location>
</feature>
<dbReference type="PANTHER" id="PTHR33163">
    <property type="entry name" value="PROTEIN TIC 214-RELATED"/>
    <property type="match status" value="1"/>
</dbReference>
<sequence>MILKSFLLGNPLSLCMKIINSVVVVGLYYGFLTTFSIGPSYLFLLRARVMEEGTEKEVSATTGFIAGQLMMFISIYYAPLHLALGRPHTITVLVLPYLLFHFFWNNHKNFFDYGSTTRNSMRNLSIQCVFLNNLIFQLFNHFILPSSTLARLVNIYMFRCNNKILFLTSSFVGWLIGHILFMKWVGLVLFWIRQNHSIRSNKYLVSELRNSMARIFSILLFITCVYYLGRMPSPIVTKKLKEKETSETEESDVETTYEMKETKQEQEGSTEENLFSEEKEDLDKIDETEEIRVSGKEKTKDEFHLKEARYQDSPVYEDSDLETHQENWELGRLKEEKKKRMLWVKKVKKTFVYFLFDYKRWNRPLRYIKNSKLENALRNEMSQFFFFTCMSDGKKKISFTYPPSLSTFSEMLEQRISLYIIEKLYDEDLYDSWIYTNEKKKRNLNNELRSRIKIIEKNEGSPSLDMLEKRTILCDDEKKKKCLPKAYDPFFNGPYRGMRKKFYSRAIMNTYTDTEDLVEFFFINKIHDLLLNDSVKLHPQSFLNSTEEKEIDSESQAKYLQFVFDVITTHTKDQKKMKKESVGIRIEELSKKVSRWSYKLTENLLEEEEEENEEALEEEDFAIHSRRARRVIISNDNDQNTHFFSISSIQNISNTDKNDDQMEEEEVSLIRYSKQSDFRRNLIKGSMRAQRRKTVIWNLFQVNVHSPLFLDRLDKTSFFSFFDIDINEMKNLIFRNWMGREQESELKISYFENEDTKEEKEKEEKIYKNEQIEISEAWDTFIFTQVIRGLMLVTQSFLRKNIILPSLIIAKNIFRMLLFQVPEWDEDFKEWNREMHIKCTYNGVQLSEKEFPQDWLIDGIQIKILYPFCLKPWRKSKARSHHRDLMKKKDKKTNFCFLTVWGMEAELPFGSPRKRPFFFEPIYKELQKRKKKVKNKFLQVLKSLNKKRKTFLKVRKEKTKGVIKIVRVIKLIMKKLEKVNPNLLFELRKEKVYEPNENKKDFKRNNKIIRESSVLNRTMNLLNHSLIERRMKDLSDKTIKIRNQIERTAKDKKKKELIYDNKRSGSQKHIWKILKKKNIRLMRKSHYFIKSFIEKIYIDILLCTITVSKINAQLFFKSTKKIFNKSIYNNEINQEQERIDETNQNTMNFILTIKKLFSNTDNTKNINQNSNTYLNFSSLSQAYVFYKISQNQLLNKYNLRPVLQYEGSYPFFKDNLKDYCMIHGIFNSKSRHNKIHTYGMNEWKNWLKGHYQYDLSQSRCMIQNKESNQLDLYKKYQFLYSMNKNNYAANLFMSDKWKKHYRYDLLSYKYICLPNLYIYGSTLERNGDQEIPYHFNTSKPESFYVLVSIHSNDYIEKGYLIDRNTNLDRKYFDCRILHLCFINNIDIWTDIHIGIKIQKNTKTEINNLKKMEKKDLFYPTIYQEIKPCNQKSFFFDCMGMNKERLYNTASNHDTISNLETWFFPEFVLLFDVYKIKPWIIPIKSLFFHFSRNEKSKNININPKKSSNEKKDLELGNFKQEENEQQVQRNLVWNLLKQKNKKDVEEDYARLEIKKKQYQYKNKNEMELDFFLKKYLLFQLRWANSLNNKIMKNIGVYCLLLRLINPKEIAISSIQRGEIDLDEMLIQKDLVLAELIRKGIFIIEPICLSIRRDEKSIIYQTMDISLVDNKKHQTNKKYTKKRYIEKRGFEKPIARHSNIFLSGDKNNYDLLVPENILSPRRRREFRIRICFNSQNFNVVDRNPIFCNENKIRNCGRFLNEDKHINTDRKNFIKFKFFLWPNYRLEDVACMNRYWFDTNNSSRFSMSRIHMYSQFRMNSIPMKNEKNL</sequence>
<keyword evidence="1" id="KW-0653">Protein transport</keyword>
<feature type="compositionally biased region" description="Basic and acidic residues" evidence="3">
    <location>
        <begin position="257"/>
        <end position="266"/>
    </location>
</feature>
<dbReference type="Pfam" id="PF05758">
    <property type="entry name" value="Ycf1"/>
    <property type="match status" value="2"/>
</dbReference>
<dbReference type="InterPro" id="IPR008896">
    <property type="entry name" value="TIC214"/>
</dbReference>
<evidence type="ECO:0000256" key="1">
    <source>
        <dbReference type="RuleBase" id="RU364085"/>
    </source>
</evidence>
<dbReference type="GeneID" id="63645685"/>